<reference evidence="2 3" key="1">
    <citation type="submission" date="2018-04" db="EMBL/GenBank/DDBJ databases">
        <title>Genomic Encyclopedia of Archaeal and Bacterial Type Strains, Phase II (KMG-II): from individual species to whole genera.</title>
        <authorList>
            <person name="Goeker M."/>
        </authorList>
    </citation>
    <scope>NUCLEOTIDE SEQUENCE [LARGE SCALE GENOMIC DNA]</scope>
    <source>
        <strain evidence="2 3">DSM 45169</strain>
    </source>
</reference>
<proteinExistence type="predicted"/>
<evidence type="ECO:0000256" key="1">
    <source>
        <dbReference type="SAM" id="Phobius"/>
    </source>
</evidence>
<organism evidence="2 3">
    <name type="scientific">Desmospora activa DSM 45169</name>
    <dbReference type="NCBI Taxonomy" id="1121389"/>
    <lineage>
        <taxon>Bacteria</taxon>
        <taxon>Bacillati</taxon>
        <taxon>Bacillota</taxon>
        <taxon>Bacilli</taxon>
        <taxon>Bacillales</taxon>
        <taxon>Thermoactinomycetaceae</taxon>
        <taxon>Desmospora</taxon>
    </lineage>
</organism>
<comment type="caution">
    <text evidence="2">The sequence shown here is derived from an EMBL/GenBank/DDBJ whole genome shotgun (WGS) entry which is preliminary data.</text>
</comment>
<evidence type="ECO:0000313" key="3">
    <source>
        <dbReference type="Proteomes" id="UP000241639"/>
    </source>
</evidence>
<dbReference type="Proteomes" id="UP000241639">
    <property type="component" value="Unassembled WGS sequence"/>
</dbReference>
<gene>
    <name evidence="2" type="ORF">C8J48_3122</name>
</gene>
<protein>
    <submittedName>
        <fullName evidence="2">Uncharacterized protein</fullName>
    </submittedName>
</protein>
<sequence>MEPMVVLGIISIVTALIIGLGNRVINVVRLVIEKKSNPSPRHQPVDGLLCIWGEAPTSAGNIPQDRGLCWRTTPGGYPALGLPTFSSGKDS</sequence>
<keyword evidence="1" id="KW-1133">Transmembrane helix</keyword>
<evidence type="ECO:0000313" key="2">
    <source>
        <dbReference type="EMBL" id="PTM56797.1"/>
    </source>
</evidence>
<keyword evidence="1" id="KW-0472">Membrane</keyword>
<name>A0A2T4Z4I0_9BACL</name>
<feature type="transmembrane region" description="Helical" evidence="1">
    <location>
        <begin position="6"/>
        <end position="25"/>
    </location>
</feature>
<accession>A0A2T4Z4I0</accession>
<keyword evidence="1" id="KW-0812">Transmembrane</keyword>
<keyword evidence="3" id="KW-1185">Reference proteome</keyword>
<dbReference type="EMBL" id="PZZP01000002">
    <property type="protein sequence ID" value="PTM56797.1"/>
    <property type="molecule type" value="Genomic_DNA"/>
</dbReference>
<dbReference type="AlphaFoldDB" id="A0A2T4Z4I0"/>